<dbReference type="Proteomes" id="UP001303001">
    <property type="component" value="Chromosome"/>
</dbReference>
<reference evidence="1 2" key="1">
    <citation type="submission" date="2023-09" db="EMBL/GenBank/DDBJ databases">
        <title>Micromonospora halotolerans DSM 45598 genome sequence.</title>
        <authorList>
            <person name="Mo P."/>
        </authorList>
    </citation>
    <scope>NUCLEOTIDE SEQUENCE [LARGE SCALE GENOMIC DNA]</scope>
    <source>
        <strain evidence="1 2">DSM 45598</strain>
    </source>
</reference>
<name>A0ABZ0A6I3_9ACTN</name>
<dbReference type="RefSeq" id="WP_313724543.1">
    <property type="nucleotide sequence ID" value="NZ_CP134876.1"/>
</dbReference>
<keyword evidence="2" id="KW-1185">Reference proteome</keyword>
<protein>
    <submittedName>
        <fullName evidence="1">Uncharacterized protein</fullName>
    </submittedName>
</protein>
<proteinExistence type="predicted"/>
<accession>A0ABZ0A6I3</accession>
<dbReference type="EMBL" id="CP134876">
    <property type="protein sequence ID" value="WNM42777.1"/>
    <property type="molecule type" value="Genomic_DNA"/>
</dbReference>
<sequence>MVKLAEETLAAVGRMTVAATELEHVLSRLGAGEADPDEIFARAGAPLLAARAAARSAPPAIRADYASLVEGAATQLAVGQAALRAVWRGGRSDPALFDEITARLLRCRDVLHDRILAPQGTD</sequence>
<gene>
    <name evidence="1" type="ORF">RMN56_16155</name>
</gene>
<organism evidence="1 2">
    <name type="scientific">Micromonospora halotolerans</name>
    <dbReference type="NCBI Taxonomy" id="709879"/>
    <lineage>
        <taxon>Bacteria</taxon>
        <taxon>Bacillati</taxon>
        <taxon>Actinomycetota</taxon>
        <taxon>Actinomycetes</taxon>
        <taxon>Micromonosporales</taxon>
        <taxon>Micromonosporaceae</taxon>
        <taxon>Micromonospora</taxon>
    </lineage>
</organism>
<evidence type="ECO:0000313" key="1">
    <source>
        <dbReference type="EMBL" id="WNM42777.1"/>
    </source>
</evidence>
<evidence type="ECO:0000313" key="2">
    <source>
        <dbReference type="Proteomes" id="UP001303001"/>
    </source>
</evidence>